<dbReference type="SMART" id="SM00028">
    <property type="entry name" value="TPR"/>
    <property type="match status" value="5"/>
</dbReference>
<dbReference type="InterPro" id="IPR010559">
    <property type="entry name" value="Sig_transdc_His_kin_internal"/>
</dbReference>
<protein>
    <submittedName>
        <fullName evidence="4">Uncharacterized protein</fullName>
    </submittedName>
</protein>
<dbReference type="GO" id="GO:0016020">
    <property type="term" value="C:membrane"/>
    <property type="evidence" value="ECO:0007669"/>
    <property type="project" value="InterPro"/>
</dbReference>
<dbReference type="PROSITE" id="PS50005">
    <property type="entry name" value="TPR"/>
    <property type="match status" value="3"/>
</dbReference>
<feature type="domain" description="Histidine kinase/HSP90-like ATPase" evidence="2">
    <location>
        <begin position="524"/>
        <end position="632"/>
    </location>
</feature>
<comment type="caution">
    <text evidence="4">The sequence shown here is derived from an EMBL/GenBank/DDBJ whole genome shotgun (WGS) entry which is preliminary data.</text>
</comment>
<dbReference type="PANTHER" id="PTHR34220:SF7">
    <property type="entry name" value="SENSOR HISTIDINE KINASE YPDA"/>
    <property type="match status" value="1"/>
</dbReference>
<reference evidence="4 5" key="1">
    <citation type="submission" date="2017-10" db="EMBL/GenBank/DDBJ databases">
        <title>The draft genome sequence of Lewinella nigricans NBRC 102662.</title>
        <authorList>
            <person name="Wang K."/>
        </authorList>
    </citation>
    <scope>NUCLEOTIDE SEQUENCE [LARGE SCALE GENOMIC DNA]</scope>
    <source>
        <strain evidence="4 5">NBRC 102662</strain>
    </source>
</reference>
<feature type="repeat" description="TPR" evidence="1">
    <location>
        <begin position="193"/>
        <end position="226"/>
    </location>
</feature>
<dbReference type="InterPro" id="IPR050640">
    <property type="entry name" value="Bact_2-comp_sensor_kinase"/>
</dbReference>
<feature type="repeat" description="TPR" evidence="1">
    <location>
        <begin position="272"/>
        <end position="305"/>
    </location>
</feature>
<dbReference type="InterPro" id="IPR019734">
    <property type="entry name" value="TPR_rpt"/>
</dbReference>
<dbReference type="Gene3D" id="3.30.565.10">
    <property type="entry name" value="Histidine kinase-like ATPase, C-terminal domain"/>
    <property type="match status" value="1"/>
</dbReference>
<accession>A0A2D0N4Y1</accession>
<dbReference type="InterPro" id="IPR036890">
    <property type="entry name" value="HATPase_C_sf"/>
</dbReference>
<dbReference type="RefSeq" id="WP_099153783.1">
    <property type="nucleotide sequence ID" value="NZ_PDUD01000036.1"/>
</dbReference>
<name>A0A2D0N4Y1_FLAN2</name>
<feature type="domain" description="Signal transduction histidine kinase internal region" evidence="3">
    <location>
        <begin position="423"/>
        <end position="502"/>
    </location>
</feature>
<dbReference type="SUPFAM" id="SSF48452">
    <property type="entry name" value="TPR-like"/>
    <property type="match status" value="3"/>
</dbReference>
<dbReference type="GO" id="GO:0000155">
    <property type="term" value="F:phosphorelay sensor kinase activity"/>
    <property type="evidence" value="ECO:0007669"/>
    <property type="project" value="InterPro"/>
</dbReference>
<sequence length="638" mass="74784">MFGTISYTDDFQQLELKLQQQQDPLQRLLLIDQLTARYAFTNIQRAEVLLQEQERILRNCDFPDFLLNYHLNVANIENQLYHYHSAEEHFTQAIELLEERGTIKQQAEAVIDYTGTLINMERMDEATEMLEKANRLLKHFPERGLAARIVCREGFVYLHYANYSGAIELLLEADKLINTLDRPLELKDYYFLTLIHSGLGKIYERNDEHEKSVEAYRKVVRMCESMQMRTRLAWHYLNVGNGYLAMSDLESAREYFHKAINIGDDTSERAKASAYANLGFCYYEEERYEEALEYFERAESIYQSITADDYYNLSIIEAWRGRLYSELGKKEETLEHFALAYSYASAAEDYRQLSNISKDIANFYADQEDYKSAYEYQLLYNRFSEQYTEQVNKRKQVELDVKYEASKKKQEAELLQLQATRLQLKALRAQMNPHFMYNALNSIQNFITSHDVSSAAKYLAKFALLMRQSLEYSDLEIISLEKEVQFLEDYLLINQKLRFEDRMTYEIFLDDEIEEDILGVPTMIVQPYVENAIEHGLRSKKNGKVSVHYSLLDEDTILCVVEDNGVGRERARQIRLQDSRYQNHRSKGTRITEQRLQILNNSKGKNGLVTTIDLKDKAGESLGTRVEIKIPIMEIQVK</sequence>
<dbReference type="OrthoDB" id="607947at2"/>
<proteinExistence type="predicted"/>
<evidence type="ECO:0000256" key="1">
    <source>
        <dbReference type="PROSITE-ProRule" id="PRU00339"/>
    </source>
</evidence>
<dbReference type="PANTHER" id="PTHR34220">
    <property type="entry name" value="SENSOR HISTIDINE KINASE YPDA"/>
    <property type="match status" value="1"/>
</dbReference>
<evidence type="ECO:0000259" key="2">
    <source>
        <dbReference type="Pfam" id="PF02518"/>
    </source>
</evidence>
<keyword evidence="1" id="KW-0802">TPR repeat</keyword>
<evidence type="ECO:0000313" key="5">
    <source>
        <dbReference type="Proteomes" id="UP000223913"/>
    </source>
</evidence>
<keyword evidence="5" id="KW-1185">Reference proteome</keyword>
<dbReference type="EMBL" id="PDUD01000036">
    <property type="protein sequence ID" value="PHN02843.1"/>
    <property type="molecule type" value="Genomic_DNA"/>
</dbReference>
<organism evidence="4 5">
    <name type="scientific">Flavilitoribacter nigricans (strain ATCC 23147 / DSM 23189 / NBRC 102662 / NCIMB 1420 / SS-2)</name>
    <name type="common">Lewinella nigricans</name>
    <dbReference type="NCBI Taxonomy" id="1122177"/>
    <lineage>
        <taxon>Bacteria</taxon>
        <taxon>Pseudomonadati</taxon>
        <taxon>Bacteroidota</taxon>
        <taxon>Saprospiria</taxon>
        <taxon>Saprospirales</taxon>
        <taxon>Lewinellaceae</taxon>
        <taxon>Flavilitoribacter</taxon>
    </lineage>
</organism>
<feature type="repeat" description="TPR" evidence="1">
    <location>
        <begin position="233"/>
        <end position="266"/>
    </location>
</feature>
<evidence type="ECO:0000259" key="3">
    <source>
        <dbReference type="Pfam" id="PF06580"/>
    </source>
</evidence>
<dbReference type="InterPro" id="IPR011990">
    <property type="entry name" value="TPR-like_helical_dom_sf"/>
</dbReference>
<gene>
    <name evidence="4" type="ORF">CRP01_30140</name>
</gene>
<evidence type="ECO:0000313" key="4">
    <source>
        <dbReference type="EMBL" id="PHN02843.1"/>
    </source>
</evidence>
<dbReference type="Pfam" id="PF13181">
    <property type="entry name" value="TPR_8"/>
    <property type="match status" value="1"/>
</dbReference>
<dbReference type="Pfam" id="PF02518">
    <property type="entry name" value="HATPase_c"/>
    <property type="match status" value="1"/>
</dbReference>
<dbReference type="Proteomes" id="UP000223913">
    <property type="component" value="Unassembled WGS sequence"/>
</dbReference>
<dbReference type="InterPro" id="IPR003594">
    <property type="entry name" value="HATPase_dom"/>
</dbReference>
<dbReference type="SUPFAM" id="SSF55874">
    <property type="entry name" value="ATPase domain of HSP90 chaperone/DNA topoisomerase II/histidine kinase"/>
    <property type="match status" value="1"/>
</dbReference>
<dbReference type="Pfam" id="PF13424">
    <property type="entry name" value="TPR_12"/>
    <property type="match status" value="1"/>
</dbReference>
<dbReference type="Pfam" id="PF06580">
    <property type="entry name" value="His_kinase"/>
    <property type="match status" value="1"/>
</dbReference>
<dbReference type="PROSITE" id="PS50293">
    <property type="entry name" value="TPR_REGION"/>
    <property type="match status" value="1"/>
</dbReference>
<dbReference type="Gene3D" id="1.25.40.10">
    <property type="entry name" value="Tetratricopeptide repeat domain"/>
    <property type="match status" value="2"/>
</dbReference>
<dbReference type="AlphaFoldDB" id="A0A2D0N4Y1"/>